<evidence type="ECO:0000313" key="15">
    <source>
        <dbReference type="Proteomes" id="UP000011518"/>
    </source>
</evidence>
<dbReference type="GO" id="GO:0016477">
    <property type="term" value="P:cell migration"/>
    <property type="evidence" value="ECO:0007669"/>
    <property type="project" value="TreeGrafter"/>
</dbReference>
<organism evidence="14 15">
    <name type="scientific">Tupaia chinensis</name>
    <name type="common">Chinese tree shrew</name>
    <name type="synonym">Tupaia belangeri chinensis</name>
    <dbReference type="NCBI Taxonomy" id="246437"/>
    <lineage>
        <taxon>Eukaryota</taxon>
        <taxon>Metazoa</taxon>
        <taxon>Chordata</taxon>
        <taxon>Craniata</taxon>
        <taxon>Vertebrata</taxon>
        <taxon>Euteleostomi</taxon>
        <taxon>Mammalia</taxon>
        <taxon>Eutheria</taxon>
        <taxon>Euarchontoglires</taxon>
        <taxon>Scandentia</taxon>
        <taxon>Tupaiidae</taxon>
        <taxon>Tupaia</taxon>
    </lineage>
</organism>
<proteinExistence type="inferred from homology"/>
<feature type="compositionally biased region" description="Polar residues" evidence="13">
    <location>
        <begin position="574"/>
        <end position="584"/>
    </location>
</feature>
<evidence type="ECO:0000256" key="12">
    <source>
        <dbReference type="RuleBase" id="RU003519"/>
    </source>
</evidence>
<evidence type="ECO:0000256" key="9">
    <source>
        <dbReference type="ARBA" id="ARBA00023207"/>
    </source>
</evidence>
<evidence type="ECO:0000256" key="6">
    <source>
        <dbReference type="ARBA" id="ARBA00022974"/>
    </source>
</evidence>
<dbReference type="GO" id="GO:1905475">
    <property type="term" value="P:regulation of protein localization to membrane"/>
    <property type="evidence" value="ECO:0007669"/>
    <property type="project" value="TreeGrafter"/>
</dbReference>
<dbReference type="Proteomes" id="UP000011518">
    <property type="component" value="Unassembled WGS sequence"/>
</dbReference>
<dbReference type="FunCoup" id="L9K1H7">
    <property type="interactions" value="273"/>
</dbReference>
<dbReference type="GO" id="GO:0009966">
    <property type="term" value="P:regulation of signal transduction"/>
    <property type="evidence" value="ECO:0007669"/>
    <property type="project" value="InterPro"/>
</dbReference>
<dbReference type="GO" id="GO:0005576">
    <property type="term" value="C:extracellular region"/>
    <property type="evidence" value="ECO:0007669"/>
    <property type="project" value="TreeGrafter"/>
</dbReference>
<comment type="function">
    <text evidence="12">Cell surface proteoglycan.</text>
</comment>
<dbReference type="PANTHER" id="PTHR10822">
    <property type="entry name" value="GLYPICAN"/>
    <property type="match status" value="1"/>
</dbReference>
<dbReference type="Pfam" id="PF01153">
    <property type="entry name" value="Glypican"/>
    <property type="match status" value="1"/>
</dbReference>
<evidence type="ECO:0000256" key="8">
    <source>
        <dbReference type="ARBA" id="ARBA00023180"/>
    </source>
</evidence>
<dbReference type="STRING" id="246437.L9K1H7"/>
<evidence type="ECO:0000256" key="1">
    <source>
        <dbReference type="ARBA" id="ARBA00004471"/>
    </source>
</evidence>
<evidence type="ECO:0000256" key="10">
    <source>
        <dbReference type="ARBA" id="ARBA00023288"/>
    </source>
</evidence>
<evidence type="ECO:0000256" key="5">
    <source>
        <dbReference type="ARBA" id="ARBA00022729"/>
    </source>
</evidence>
<gene>
    <name evidence="14" type="ORF">TREES_T100020816</name>
</gene>
<evidence type="ECO:0000256" key="3">
    <source>
        <dbReference type="ARBA" id="ARBA00022475"/>
    </source>
</evidence>
<dbReference type="GO" id="GO:0045202">
    <property type="term" value="C:synapse"/>
    <property type="evidence" value="ECO:0007669"/>
    <property type="project" value="TreeGrafter"/>
</dbReference>
<name>L9K1H7_TUPCH</name>
<dbReference type="GO" id="GO:0005886">
    <property type="term" value="C:plasma membrane"/>
    <property type="evidence" value="ECO:0007669"/>
    <property type="project" value="UniProtKB-SubCell"/>
</dbReference>
<comment type="similarity">
    <text evidence="2 11">Belongs to the glypican family.</text>
</comment>
<dbReference type="AlphaFoldDB" id="L9K1H7"/>
<accession>L9K1H7</accession>
<evidence type="ECO:0000256" key="7">
    <source>
        <dbReference type="ARBA" id="ARBA00023136"/>
    </source>
</evidence>
<evidence type="ECO:0000256" key="11">
    <source>
        <dbReference type="RuleBase" id="RU003518"/>
    </source>
</evidence>
<dbReference type="PROSITE" id="PS01207">
    <property type="entry name" value="GLYPICAN"/>
    <property type="match status" value="1"/>
</dbReference>
<dbReference type="GO" id="GO:0009986">
    <property type="term" value="C:cell surface"/>
    <property type="evidence" value="ECO:0007669"/>
    <property type="project" value="TreeGrafter"/>
</dbReference>
<dbReference type="InterPro" id="IPR019803">
    <property type="entry name" value="Glypican_CS"/>
</dbReference>
<keyword evidence="7 12" id="KW-0472">Membrane</keyword>
<evidence type="ECO:0000256" key="13">
    <source>
        <dbReference type="SAM" id="MobiDB-lite"/>
    </source>
</evidence>
<evidence type="ECO:0000256" key="2">
    <source>
        <dbReference type="ARBA" id="ARBA00010260"/>
    </source>
</evidence>
<keyword evidence="3" id="KW-1003">Cell membrane</keyword>
<dbReference type="InParanoid" id="L9K1H7"/>
<keyword evidence="6 12" id="KW-0654">Proteoglycan</keyword>
<keyword evidence="4 12" id="KW-0336">GPI-anchor</keyword>
<comment type="subcellular location">
    <subcellularLocation>
        <location evidence="1">Cell membrane</location>
        <topology evidence="1">Lipid-anchor</topology>
        <topology evidence="1">GPI-anchor</topology>
        <orientation evidence="1">Extracellular side</orientation>
    </subcellularLocation>
</comment>
<keyword evidence="10 12" id="KW-0449">Lipoprotein</keyword>
<protein>
    <submittedName>
        <fullName evidence="14">Glypican-2</fullName>
    </submittedName>
</protein>
<dbReference type="EMBL" id="KB320921">
    <property type="protein sequence ID" value="ELW56493.1"/>
    <property type="molecule type" value="Genomic_DNA"/>
</dbReference>
<keyword evidence="8" id="KW-0325">Glycoprotein</keyword>
<keyword evidence="5" id="KW-0732">Signal</keyword>
<dbReference type="eggNOG" id="KOG3821">
    <property type="taxonomic scope" value="Eukaryota"/>
</dbReference>
<keyword evidence="9 12" id="KW-0357">Heparan sulfate</keyword>
<reference evidence="15" key="1">
    <citation type="submission" date="2012-07" db="EMBL/GenBank/DDBJ databases">
        <title>Genome of the Chinese tree shrew, a rising model animal genetically related to primates.</title>
        <authorList>
            <person name="Zhang G."/>
            <person name="Fan Y."/>
            <person name="Yao Y."/>
            <person name="Huang Z."/>
        </authorList>
    </citation>
    <scope>NUCLEOTIDE SEQUENCE [LARGE SCALE GENOMIC DNA]</scope>
</reference>
<sequence length="607" mass="66328">MCELVLATLQSSSSDSLVQLQALRRAARSRPTLHSQDGYNYVYTAISPPAAAAASVSRSWSRSRERGKGHPELLCRDSAGEHLRVCPQEYTCCSSETEQRLTRETEVTFRGLVEDSGSFLVHTLAARQKKFDEFFQEMLSVSQHSLTQLFSHSYGRLYAQHALIFNSLFSRLRAYYGESGEGLDDTLADFWAQLLERVFPLLHPQYSFPPDYLLCLTRLASATDGSLQPFGDSPRRLRLQITRALVAARAFVQSLEAGRNVVSEALKVPVSEGCSRALMRLIGCPLCRGVPSLLPCRGFCLNVARGCLINRGLDPDWGSYLDALLLLAEKLEGPFSFELAAESIGVKISEGLMYLQENSVKVSAQVFQECGPPDPVPARNRRAPAPREEMGRLWTSVAVADEERPTTAAGTNLHRLVWELRERLGRMRGFWAGLPLAVCGDSRMAADISLESAPCWTGAGRGRYLPPVIGGSLTEQLNNPELEVDASGPDVPTRRRRLQLRAATARMRAAALGHDLDRPDADEDASGSGGGQHYADDWMAGPAAVAPPVRPPRPPRPPRREGPGGRGGGGSARYNQGRSRSGGTSVVFHTPPVFIPFLVALALLGPR</sequence>
<dbReference type="GO" id="GO:0098552">
    <property type="term" value="C:side of membrane"/>
    <property type="evidence" value="ECO:0007669"/>
    <property type="project" value="UniProtKB-KW"/>
</dbReference>
<reference evidence="15" key="2">
    <citation type="journal article" date="2013" name="Nat. Commun.">
        <title>Genome of the Chinese tree shrew.</title>
        <authorList>
            <person name="Fan Y."/>
            <person name="Huang Z.Y."/>
            <person name="Cao C.C."/>
            <person name="Chen C.S."/>
            <person name="Chen Y.X."/>
            <person name="Fan D.D."/>
            <person name="He J."/>
            <person name="Hou H.L."/>
            <person name="Hu L."/>
            <person name="Hu X.T."/>
            <person name="Jiang X.T."/>
            <person name="Lai R."/>
            <person name="Lang Y.S."/>
            <person name="Liang B."/>
            <person name="Liao S.G."/>
            <person name="Mu D."/>
            <person name="Ma Y.Y."/>
            <person name="Niu Y.Y."/>
            <person name="Sun X.Q."/>
            <person name="Xia J.Q."/>
            <person name="Xiao J."/>
            <person name="Xiong Z.Q."/>
            <person name="Xu L."/>
            <person name="Yang L."/>
            <person name="Zhang Y."/>
            <person name="Zhao W."/>
            <person name="Zhao X.D."/>
            <person name="Zheng Y.T."/>
            <person name="Zhou J.M."/>
            <person name="Zhu Y.B."/>
            <person name="Zhang G.J."/>
            <person name="Wang J."/>
            <person name="Yao Y.G."/>
        </authorList>
    </citation>
    <scope>NUCLEOTIDE SEQUENCE [LARGE SCALE GENOMIC DNA]</scope>
</reference>
<dbReference type="PANTHER" id="PTHR10822:SF24">
    <property type="entry name" value="GLYPICAN-2"/>
    <property type="match status" value="1"/>
</dbReference>
<feature type="region of interest" description="Disordered" evidence="13">
    <location>
        <begin position="511"/>
        <end position="586"/>
    </location>
</feature>
<evidence type="ECO:0000256" key="4">
    <source>
        <dbReference type="ARBA" id="ARBA00022622"/>
    </source>
</evidence>
<dbReference type="InterPro" id="IPR001863">
    <property type="entry name" value="Glypican"/>
</dbReference>
<dbReference type="GO" id="GO:0007224">
    <property type="term" value="P:smoothened signaling pathway"/>
    <property type="evidence" value="ECO:0007669"/>
    <property type="project" value="TreeGrafter"/>
</dbReference>
<keyword evidence="15" id="KW-1185">Reference proteome</keyword>
<evidence type="ECO:0000313" key="14">
    <source>
        <dbReference type="EMBL" id="ELW56493.1"/>
    </source>
</evidence>